<evidence type="ECO:0000256" key="5">
    <source>
        <dbReference type="ARBA" id="ARBA00022764"/>
    </source>
</evidence>
<dbReference type="SUPFAM" id="SSF53850">
    <property type="entry name" value="Periplasmic binding protein-like II"/>
    <property type="match status" value="1"/>
</dbReference>
<dbReference type="Proteomes" id="UP001214976">
    <property type="component" value="Unassembled WGS sequence"/>
</dbReference>
<keyword evidence="10" id="KW-1185">Reference proteome</keyword>
<dbReference type="PANTHER" id="PTHR30368">
    <property type="entry name" value="SULFATE-BINDING PROTEIN"/>
    <property type="match status" value="1"/>
</dbReference>
<dbReference type="GO" id="GO:1902358">
    <property type="term" value="P:sulfate transmembrane transport"/>
    <property type="evidence" value="ECO:0007669"/>
    <property type="project" value="InterPro"/>
</dbReference>
<sequence length="340" mass="37622">MKKMIAVFLVILAVVAVSADRSPNSDKQDKKVLLNVAYDVIRDFYKAYNAAFQQQHPQIAISQSHGGASKQALSVASGLPADVVTLTQANDIEMLVEKGLVAENWQSALPNHATPFGSVMVFLVRKGNPKGIRDWADLAREDVSTIFANPKTSANGRYAYLAALAYAKRQFGNERQAYRFIEKMLRNVPVLEAGARGATISFTQRNLGDVLIAPENEAALAAQSLGRDSFEVVYPGLTAYTPVLVAEVNQNTKLNGTHEQVRAYLQGLWSEEAQQLAAKNYFRPSDKKTLQNLTALFPEIETFDVNDIFGDWATINRVHFADNALFDRLYIHAQQQKGTN</sequence>
<dbReference type="EMBL" id="JARQTW010000007">
    <property type="protein sequence ID" value="MDG2949577.1"/>
    <property type="molecule type" value="Genomic_DNA"/>
</dbReference>
<dbReference type="Proteomes" id="UP001216057">
    <property type="component" value="Unassembled WGS sequence"/>
</dbReference>
<dbReference type="InterPro" id="IPR005669">
    <property type="entry name" value="Thiosulph/SO4-bd"/>
</dbReference>
<dbReference type="Gene3D" id="3.40.190.10">
    <property type="entry name" value="Periplasmic binding protein-like II"/>
    <property type="match status" value="2"/>
</dbReference>
<dbReference type="NCBIfam" id="NF008022">
    <property type="entry name" value="PRK10752.1"/>
    <property type="match status" value="1"/>
</dbReference>
<comment type="caution">
    <text evidence="8">The sequence shown here is derived from an EMBL/GenBank/DDBJ whole genome shotgun (WGS) entry which is preliminary data.</text>
</comment>
<dbReference type="PANTHER" id="PTHR30368:SF2">
    <property type="entry name" value="SULFATE-BINDING PROTEIN"/>
    <property type="match status" value="1"/>
</dbReference>
<dbReference type="Pfam" id="PF13531">
    <property type="entry name" value="SBP_bac_11"/>
    <property type="match status" value="1"/>
</dbReference>
<comment type="similarity">
    <text evidence="2">Belongs to the prokaryotic sulfate-binding protein family.</text>
</comment>
<comment type="subcellular location">
    <subcellularLocation>
        <location evidence="1">Periplasm</location>
    </subcellularLocation>
</comment>
<evidence type="ECO:0000256" key="2">
    <source>
        <dbReference type="ARBA" id="ARBA00006099"/>
    </source>
</evidence>
<dbReference type="GO" id="GO:0042597">
    <property type="term" value="C:periplasmic space"/>
    <property type="evidence" value="ECO:0007669"/>
    <property type="project" value="UniProtKB-SubCell"/>
</dbReference>
<gene>
    <name evidence="8" type="ORF">P7M15_03405</name>
    <name evidence="7" type="ORF">P7M32_04640</name>
</gene>
<evidence type="ECO:0000256" key="1">
    <source>
        <dbReference type="ARBA" id="ARBA00004418"/>
    </source>
</evidence>
<dbReference type="GO" id="GO:0140104">
    <property type="term" value="F:molecular carrier activity"/>
    <property type="evidence" value="ECO:0007669"/>
    <property type="project" value="InterPro"/>
</dbReference>
<reference evidence="8 10" key="1">
    <citation type="submission" date="2023-03" db="EMBL/GenBank/DDBJ databases">
        <title>Classification of Bisgaard taxon 6 and taxon 10 as Exercitatus varius gen. nov., spec. nov.</title>
        <authorList>
            <person name="Christensen H."/>
        </authorList>
    </citation>
    <scope>NUCLEOTIDE SEQUENCE</scope>
    <source>
        <strain evidence="7 10">23350_01</strain>
        <strain evidence="8">86116</strain>
    </source>
</reference>
<evidence type="ECO:0000313" key="8">
    <source>
        <dbReference type="EMBL" id="MDG2949577.1"/>
    </source>
</evidence>
<feature type="chain" id="PRO_5043341766" evidence="6">
    <location>
        <begin position="20"/>
        <end position="340"/>
    </location>
</feature>
<dbReference type="NCBIfam" id="TIGR00971">
    <property type="entry name" value="3a0106s03"/>
    <property type="match status" value="1"/>
</dbReference>
<proteinExistence type="inferred from homology"/>
<evidence type="ECO:0000256" key="6">
    <source>
        <dbReference type="SAM" id="SignalP"/>
    </source>
</evidence>
<dbReference type="AlphaFoldDB" id="A0AAW6Q899"/>
<evidence type="ECO:0000256" key="4">
    <source>
        <dbReference type="ARBA" id="ARBA00022729"/>
    </source>
</evidence>
<name>A0AAW6Q899_9PAST</name>
<protein>
    <submittedName>
        <fullName evidence="8">Sulfate ABC transporter substrate-binding protein</fullName>
    </submittedName>
</protein>
<keyword evidence="4 6" id="KW-0732">Signal</keyword>
<accession>A0AAW6Q899</accession>
<keyword evidence="3" id="KW-0813">Transport</keyword>
<keyword evidence="5" id="KW-0574">Periplasm</keyword>
<evidence type="ECO:0000256" key="3">
    <source>
        <dbReference type="ARBA" id="ARBA00022448"/>
    </source>
</evidence>
<feature type="signal peptide" evidence="6">
    <location>
        <begin position="1"/>
        <end position="19"/>
    </location>
</feature>
<organism evidence="8 9">
    <name type="scientific">Exercitatus varius</name>
    <dbReference type="NCBI Taxonomy" id="67857"/>
    <lineage>
        <taxon>Bacteria</taxon>
        <taxon>Pseudomonadati</taxon>
        <taxon>Pseudomonadota</taxon>
        <taxon>Gammaproteobacteria</taxon>
        <taxon>Pasteurellales</taxon>
        <taxon>Pasteurellaceae</taxon>
        <taxon>Exercitatus</taxon>
    </lineage>
</organism>
<evidence type="ECO:0000313" key="10">
    <source>
        <dbReference type="Proteomes" id="UP001216057"/>
    </source>
</evidence>
<dbReference type="RefSeq" id="WP_317476790.1">
    <property type="nucleotide sequence ID" value="NZ_JARQTT010000004.1"/>
</dbReference>
<evidence type="ECO:0000313" key="9">
    <source>
        <dbReference type="Proteomes" id="UP001214976"/>
    </source>
</evidence>
<evidence type="ECO:0000313" key="7">
    <source>
        <dbReference type="EMBL" id="MDG2945713.1"/>
    </source>
</evidence>
<dbReference type="EMBL" id="JARQTX010000006">
    <property type="protein sequence ID" value="MDG2945713.1"/>
    <property type="molecule type" value="Genomic_DNA"/>
</dbReference>